<dbReference type="Gene3D" id="3.40.50.300">
    <property type="entry name" value="P-loop containing nucleotide triphosphate hydrolases"/>
    <property type="match status" value="1"/>
</dbReference>
<dbReference type="PROSITE" id="PS51194">
    <property type="entry name" value="HELICASE_CTER"/>
    <property type="match status" value="1"/>
</dbReference>
<name>A0A067LUC9_BOTB1</name>
<organism evidence="2 3">
    <name type="scientific">Botryobasidium botryosum (strain FD-172 SS1)</name>
    <dbReference type="NCBI Taxonomy" id="930990"/>
    <lineage>
        <taxon>Eukaryota</taxon>
        <taxon>Fungi</taxon>
        <taxon>Dikarya</taxon>
        <taxon>Basidiomycota</taxon>
        <taxon>Agaricomycotina</taxon>
        <taxon>Agaricomycetes</taxon>
        <taxon>Cantharellales</taxon>
        <taxon>Botryobasidiaceae</taxon>
        <taxon>Botryobasidium</taxon>
    </lineage>
</organism>
<dbReference type="InterPro" id="IPR027417">
    <property type="entry name" value="P-loop_NTPase"/>
</dbReference>
<dbReference type="HOGENOM" id="CLU_001103_19_1_1"/>
<dbReference type="InParanoid" id="A0A067LUC9"/>
<dbReference type="STRING" id="930990.A0A067LUC9"/>
<evidence type="ECO:0000313" key="3">
    <source>
        <dbReference type="Proteomes" id="UP000027195"/>
    </source>
</evidence>
<feature type="domain" description="Helicase C-terminal" evidence="1">
    <location>
        <begin position="39"/>
        <end position="131"/>
    </location>
</feature>
<proteinExistence type="predicted"/>
<reference evidence="3" key="1">
    <citation type="journal article" date="2014" name="Proc. Natl. Acad. Sci. U.S.A.">
        <title>Extensive sampling of basidiomycete genomes demonstrates inadequacy of the white-rot/brown-rot paradigm for wood decay fungi.</title>
        <authorList>
            <person name="Riley R."/>
            <person name="Salamov A.A."/>
            <person name="Brown D.W."/>
            <person name="Nagy L.G."/>
            <person name="Floudas D."/>
            <person name="Held B.W."/>
            <person name="Levasseur A."/>
            <person name="Lombard V."/>
            <person name="Morin E."/>
            <person name="Otillar R."/>
            <person name="Lindquist E.A."/>
            <person name="Sun H."/>
            <person name="LaButti K.M."/>
            <person name="Schmutz J."/>
            <person name="Jabbour D."/>
            <person name="Luo H."/>
            <person name="Baker S.E."/>
            <person name="Pisabarro A.G."/>
            <person name="Walton J.D."/>
            <person name="Blanchette R.A."/>
            <person name="Henrissat B."/>
            <person name="Martin F."/>
            <person name="Cullen D."/>
            <person name="Hibbett D.S."/>
            <person name="Grigoriev I.V."/>
        </authorList>
    </citation>
    <scope>NUCLEOTIDE SEQUENCE [LARGE SCALE GENOMIC DNA]</scope>
    <source>
        <strain evidence="3">FD-172 SS1</strain>
    </source>
</reference>
<gene>
    <name evidence="2" type="ORF">BOTBODRAFT_122245</name>
</gene>
<dbReference type="Pfam" id="PF00271">
    <property type="entry name" value="Helicase_C"/>
    <property type="match status" value="1"/>
</dbReference>
<evidence type="ECO:0000313" key="2">
    <source>
        <dbReference type="EMBL" id="KDQ05810.1"/>
    </source>
</evidence>
<keyword evidence="3" id="KW-1185">Reference proteome</keyword>
<protein>
    <recommendedName>
        <fullName evidence="1">Helicase C-terminal domain-containing protein</fullName>
    </recommendedName>
</protein>
<accession>A0A067LUC9</accession>
<evidence type="ECO:0000259" key="1">
    <source>
        <dbReference type="PROSITE" id="PS51194"/>
    </source>
</evidence>
<dbReference type="SUPFAM" id="SSF52540">
    <property type="entry name" value="P-loop containing nucleoside triphosphate hydrolases"/>
    <property type="match status" value="1"/>
</dbReference>
<dbReference type="Proteomes" id="UP000027195">
    <property type="component" value="Unassembled WGS sequence"/>
</dbReference>
<sequence length="131" mass="14942">MHLPEETTIIFQFNDCPNITLDVRPIIHPQRTLFGLAYLIPASMMETSPAPKKFMLFMNSKALCEAAAKMLHERLPRSLCHQVVWVHADMSREFNRRMLEALRRGDIYGVCCTDTAGMGIDNPDIGMVVQY</sequence>
<dbReference type="OrthoDB" id="10261556at2759"/>
<dbReference type="InterPro" id="IPR001650">
    <property type="entry name" value="Helicase_C-like"/>
</dbReference>
<feature type="non-terminal residue" evidence="2">
    <location>
        <position position="131"/>
    </location>
</feature>
<dbReference type="EMBL" id="KL198184">
    <property type="protein sequence ID" value="KDQ05810.1"/>
    <property type="molecule type" value="Genomic_DNA"/>
</dbReference>
<dbReference type="AlphaFoldDB" id="A0A067LUC9"/>